<organism evidence="1 2">
    <name type="scientific">Lapillicoccus jejuensis</name>
    <dbReference type="NCBI Taxonomy" id="402171"/>
    <lineage>
        <taxon>Bacteria</taxon>
        <taxon>Bacillati</taxon>
        <taxon>Actinomycetota</taxon>
        <taxon>Actinomycetes</taxon>
        <taxon>Micrococcales</taxon>
        <taxon>Intrasporangiaceae</taxon>
        <taxon>Lapillicoccus</taxon>
    </lineage>
</organism>
<comment type="caution">
    <text evidence="1">The sequence shown here is derived from an EMBL/GenBank/DDBJ whole genome shotgun (WGS) entry which is preliminary data.</text>
</comment>
<evidence type="ECO:0008006" key="3">
    <source>
        <dbReference type="Google" id="ProtNLM"/>
    </source>
</evidence>
<dbReference type="Pfam" id="PF21863">
    <property type="entry name" value="HTH_67"/>
    <property type="match status" value="1"/>
</dbReference>
<dbReference type="RefSeq" id="WP_141848025.1">
    <property type="nucleotide sequence ID" value="NZ_BAAAPR010000004.1"/>
</dbReference>
<sequence>MQSGSGTSTSFRHGERERGLARAAYQTFEPLHLVAYFGPPVDAAREELGIGWLGSYTGMRAAPLGPVPGAVVAATFYGFHPRAVDKAWRLALGAHDPSAYDALRTRVVDTGLRTYLGDLVGSPELARQAERMRAVIERADLGGRALAASYAALPWPDEPHLALWHAATLWREWRGDAHNAALVAHGLPPVDALLLYDAWLPAERAAQGRGRAFLQPTRKWSDEEWVAAAHRLADLGLVEPDSLPAVEAGGSPTVTERGRVLRDAVEDATDDASASVWVGVDDAEDVIAAFRPFSKAVIVAGVLPGTVRKG</sequence>
<accession>A0A542DZJ8</accession>
<dbReference type="EMBL" id="VFMN01000001">
    <property type="protein sequence ID" value="TQJ08515.1"/>
    <property type="molecule type" value="Genomic_DNA"/>
</dbReference>
<dbReference type="NCBIfam" id="NF047719">
    <property type="entry name" value="SCO6745_fam_HTH"/>
    <property type="match status" value="1"/>
</dbReference>
<dbReference type="OrthoDB" id="157052at2"/>
<proteinExistence type="predicted"/>
<dbReference type="AlphaFoldDB" id="A0A542DZJ8"/>
<dbReference type="Proteomes" id="UP000317893">
    <property type="component" value="Unassembled WGS sequence"/>
</dbReference>
<gene>
    <name evidence="1" type="ORF">FB458_1605</name>
</gene>
<protein>
    <recommendedName>
        <fullName evidence="3">SalK</fullName>
    </recommendedName>
</protein>
<evidence type="ECO:0000313" key="2">
    <source>
        <dbReference type="Proteomes" id="UP000317893"/>
    </source>
</evidence>
<keyword evidence="2" id="KW-1185">Reference proteome</keyword>
<dbReference type="InterPro" id="IPR054058">
    <property type="entry name" value="HTH_67"/>
</dbReference>
<name>A0A542DZJ8_9MICO</name>
<evidence type="ECO:0000313" key="1">
    <source>
        <dbReference type="EMBL" id="TQJ08515.1"/>
    </source>
</evidence>
<reference evidence="1 2" key="1">
    <citation type="submission" date="2019-06" db="EMBL/GenBank/DDBJ databases">
        <title>Sequencing the genomes of 1000 actinobacteria strains.</title>
        <authorList>
            <person name="Klenk H.-P."/>
        </authorList>
    </citation>
    <scope>NUCLEOTIDE SEQUENCE [LARGE SCALE GENOMIC DNA]</scope>
    <source>
        <strain evidence="1 2">DSM 18607</strain>
    </source>
</reference>